<dbReference type="AlphaFoldDB" id="A0A8W8HWH8"/>
<dbReference type="Pfam" id="PF00560">
    <property type="entry name" value="LRR_1"/>
    <property type="match status" value="1"/>
</dbReference>
<dbReference type="InterPro" id="IPR032675">
    <property type="entry name" value="LRR_dom_sf"/>
</dbReference>
<sequence>MNGEQQQFVITGKLTIEEKKGYIIPGMSGYFYQYITVVVRDFIFFHDDVQSTTIAVAIASSLCCSIVWAICHLLTLGSSSASCKSTKDKRPSNRTSNFAWSKSKRRKSPTNSTSSEDDTALEDDIEVPCIKCGEYIADYTCRFVTCKICCLAPSSCTTHQAAEKRRRPYRIPRNGVTEINLSNNDITECPQRMGYIGPQLTLLNLSHNNLCHIPVEIGCLLGLKELLLNNNNISSIPDSIGSLINLRVLKLSNNFIKYLPESLTSLSNLVQLDVRKNKLQSLPAGIGSLLNLTCLKSGSNSIQHMPASLYKLKNLKVLKFEKNKIDSLSGAVSNLLDLEDLNLSHCQLSAIPRELGSCCALRKVDISHNRITDLPAHFGQLRELTRLNLSGNNLRYIPSTLLLSTIQDCNVSDNDFISSQHSIKCVPMVCKIPPLLELSARAIVHNNPHDKLEDLPQSLQEMITKRKYCVTCYKPCFVTFQMSLTFHQLSSVNIPVVSITCPACSSCSC</sequence>
<dbReference type="SMART" id="SM00364">
    <property type="entry name" value="LRR_BAC"/>
    <property type="match status" value="6"/>
</dbReference>
<keyword evidence="6" id="KW-1185">Reference proteome</keyword>
<keyword evidence="1" id="KW-0433">Leucine-rich repeat</keyword>
<dbReference type="EnsemblMetazoa" id="G11283.2">
    <property type="protein sequence ID" value="G11283.2:cds"/>
    <property type="gene ID" value="G11283"/>
</dbReference>
<dbReference type="Pfam" id="PF13855">
    <property type="entry name" value="LRR_8"/>
    <property type="match status" value="1"/>
</dbReference>
<dbReference type="InterPro" id="IPR055414">
    <property type="entry name" value="LRR_R13L4/SHOC2-like"/>
</dbReference>
<dbReference type="PROSITE" id="PS51450">
    <property type="entry name" value="LRR"/>
    <property type="match status" value="4"/>
</dbReference>
<dbReference type="PANTHER" id="PTHR48051">
    <property type="match status" value="1"/>
</dbReference>
<dbReference type="GO" id="GO:0005737">
    <property type="term" value="C:cytoplasm"/>
    <property type="evidence" value="ECO:0007669"/>
    <property type="project" value="TreeGrafter"/>
</dbReference>
<evidence type="ECO:0000256" key="1">
    <source>
        <dbReference type="ARBA" id="ARBA00022614"/>
    </source>
</evidence>
<proteinExistence type="predicted"/>
<dbReference type="Proteomes" id="UP000005408">
    <property type="component" value="Unassembled WGS sequence"/>
</dbReference>
<feature type="domain" description="Disease resistance R13L4/SHOC-2-like LRR" evidence="4">
    <location>
        <begin position="239"/>
        <end position="321"/>
    </location>
</feature>
<organism evidence="5 6">
    <name type="scientific">Magallana gigas</name>
    <name type="common">Pacific oyster</name>
    <name type="synonym">Crassostrea gigas</name>
    <dbReference type="NCBI Taxonomy" id="29159"/>
    <lineage>
        <taxon>Eukaryota</taxon>
        <taxon>Metazoa</taxon>
        <taxon>Spiralia</taxon>
        <taxon>Lophotrochozoa</taxon>
        <taxon>Mollusca</taxon>
        <taxon>Bivalvia</taxon>
        <taxon>Autobranchia</taxon>
        <taxon>Pteriomorphia</taxon>
        <taxon>Ostreida</taxon>
        <taxon>Ostreoidea</taxon>
        <taxon>Ostreidae</taxon>
        <taxon>Magallana</taxon>
    </lineage>
</organism>
<keyword evidence="2" id="KW-0677">Repeat</keyword>
<evidence type="ECO:0000313" key="5">
    <source>
        <dbReference type="EnsemblMetazoa" id="G11283.2:cds"/>
    </source>
</evidence>
<evidence type="ECO:0000259" key="4">
    <source>
        <dbReference type="Pfam" id="PF23598"/>
    </source>
</evidence>
<dbReference type="InterPro" id="IPR003591">
    <property type="entry name" value="Leu-rich_rpt_typical-subtyp"/>
</dbReference>
<dbReference type="Pfam" id="PF23598">
    <property type="entry name" value="LRR_14"/>
    <property type="match status" value="1"/>
</dbReference>
<protein>
    <recommendedName>
        <fullName evidence="4">Disease resistance R13L4/SHOC-2-like LRR domain-containing protein</fullName>
    </recommendedName>
</protein>
<dbReference type="SUPFAM" id="SSF52058">
    <property type="entry name" value="L domain-like"/>
    <property type="match status" value="1"/>
</dbReference>
<name>A0A8W8HWH8_MAGGI</name>
<dbReference type="InterPro" id="IPR025875">
    <property type="entry name" value="Leu-rich_rpt_4"/>
</dbReference>
<feature type="region of interest" description="Disordered" evidence="3">
    <location>
        <begin position="81"/>
        <end position="119"/>
    </location>
</feature>
<reference evidence="5" key="1">
    <citation type="submission" date="2022-08" db="UniProtKB">
        <authorList>
            <consortium name="EnsemblMetazoa"/>
        </authorList>
    </citation>
    <scope>IDENTIFICATION</scope>
    <source>
        <strain evidence="5">05x7-T-G4-1.051#20</strain>
    </source>
</reference>
<dbReference type="Gene3D" id="3.80.10.10">
    <property type="entry name" value="Ribonuclease Inhibitor"/>
    <property type="match status" value="1"/>
</dbReference>
<dbReference type="InterPro" id="IPR001611">
    <property type="entry name" value="Leu-rich_rpt"/>
</dbReference>
<dbReference type="SMART" id="SM00369">
    <property type="entry name" value="LRR_TYP"/>
    <property type="match status" value="8"/>
</dbReference>
<accession>A0A8W8HWH8</accession>
<dbReference type="InterPro" id="IPR050216">
    <property type="entry name" value="LRR_domain-containing"/>
</dbReference>
<evidence type="ECO:0000256" key="3">
    <source>
        <dbReference type="SAM" id="MobiDB-lite"/>
    </source>
</evidence>
<dbReference type="Pfam" id="PF12799">
    <property type="entry name" value="LRR_4"/>
    <property type="match status" value="1"/>
</dbReference>
<dbReference type="PANTHER" id="PTHR48051:SF1">
    <property type="entry name" value="RAS SUPPRESSOR PROTEIN 1"/>
    <property type="match status" value="1"/>
</dbReference>
<evidence type="ECO:0000313" key="6">
    <source>
        <dbReference type="Proteomes" id="UP000005408"/>
    </source>
</evidence>
<evidence type="ECO:0000256" key="2">
    <source>
        <dbReference type="ARBA" id="ARBA00022737"/>
    </source>
</evidence>